<dbReference type="EMBL" id="BKCJ010594528">
    <property type="protein sequence ID" value="GFB29139.1"/>
    <property type="molecule type" value="Genomic_DNA"/>
</dbReference>
<protein>
    <submittedName>
        <fullName evidence="2">Uncharacterized protein</fullName>
    </submittedName>
</protein>
<evidence type="ECO:0000313" key="2">
    <source>
        <dbReference type="EMBL" id="GFB29139.1"/>
    </source>
</evidence>
<proteinExistence type="predicted"/>
<evidence type="ECO:0000256" key="1">
    <source>
        <dbReference type="SAM" id="MobiDB-lite"/>
    </source>
</evidence>
<dbReference type="AlphaFoldDB" id="A0A699L7C1"/>
<feature type="compositionally biased region" description="Acidic residues" evidence="1">
    <location>
        <begin position="99"/>
        <end position="138"/>
    </location>
</feature>
<accession>A0A699L7C1</accession>
<feature type="region of interest" description="Disordered" evidence="1">
    <location>
        <begin position="96"/>
        <end position="160"/>
    </location>
</feature>
<feature type="region of interest" description="Disordered" evidence="1">
    <location>
        <begin position="1"/>
        <end position="23"/>
    </location>
</feature>
<reference evidence="2" key="1">
    <citation type="journal article" date="2019" name="Sci. Rep.">
        <title>Draft genome of Tanacetum cinerariifolium, the natural source of mosquito coil.</title>
        <authorList>
            <person name="Yamashiro T."/>
            <person name="Shiraishi A."/>
            <person name="Satake H."/>
            <person name="Nakayama K."/>
        </authorList>
    </citation>
    <scope>NUCLEOTIDE SEQUENCE</scope>
</reference>
<name>A0A699L7C1_TANCI</name>
<gene>
    <name evidence="2" type="ORF">Tci_701110</name>
</gene>
<organism evidence="2">
    <name type="scientific">Tanacetum cinerariifolium</name>
    <name type="common">Dalmatian daisy</name>
    <name type="synonym">Chrysanthemum cinerariifolium</name>
    <dbReference type="NCBI Taxonomy" id="118510"/>
    <lineage>
        <taxon>Eukaryota</taxon>
        <taxon>Viridiplantae</taxon>
        <taxon>Streptophyta</taxon>
        <taxon>Embryophyta</taxon>
        <taxon>Tracheophyta</taxon>
        <taxon>Spermatophyta</taxon>
        <taxon>Magnoliopsida</taxon>
        <taxon>eudicotyledons</taxon>
        <taxon>Gunneridae</taxon>
        <taxon>Pentapetalae</taxon>
        <taxon>asterids</taxon>
        <taxon>campanulids</taxon>
        <taxon>Asterales</taxon>
        <taxon>Asteraceae</taxon>
        <taxon>Asteroideae</taxon>
        <taxon>Anthemideae</taxon>
        <taxon>Anthemidinae</taxon>
        <taxon>Tanacetum</taxon>
    </lineage>
</organism>
<sequence length="279" mass="29734">MSAPVFVDPESFTQADRAQSSRVPVPLLEDPYEAIRSTSSDSTASLSPDHPLTYTTPVVVPILHRTARMAVRVPSVMSPGLSAVWKRYRGTSELIFGTDSEEDEEIEESLDSGESEDVDDEGPTAEDEDPAIEDEGLADYEGRGIESDGLGLGEEEAVPEGQQRAVLVVGTTMSEPLGLGQGSGSAPEHERSERVSAFRQPTLTTWTDLEDGMIYIDVPVYPPPAPPVQTPPSPEWTSGSLPISPLLSAVPSPVSSPMIPLIIPSPIATSTATIPVDED</sequence>
<feature type="compositionally biased region" description="Polar residues" evidence="1">
    <location>
        <begin position="11"/>
        <end position="22"/>
    </location>
</feature>
<comment type="caution">
    <text evidence="2">The sequence shown here is derived from an EMBL/GenBank/DDBJ whole genome shotgun (WGS) entry which is preliminary data.</text>
</comment>